<proteinExistence type="predicted"/>
<evidence type="ECO:0000313" key="1">
    <source>
        <dbReference type="EMBL" id="KKN08648.1"/>
    </source>
</evidence>
<gene>
    <name evidence="1" type="ORF">LCGC14_1054650</name>
</gene>
<dbReference type="EMBL" id="LAZR01004431">
    <property type="protein sequence ID" value="KKN08648.1"/>
    <property type="molecule type" value="Genomic_DNA"/>
</dbReference>
<accession>A0A0F9QTV9</accession>
<dbReference type="AlphaFoldDB" id="A0A0F9QTV9"/>
<organism evidence="1">
    <name type="scientific">marine sediment metagenome</name>
    <dbReference type="NCBI Taxonomy" id="412755"/>
    <lineage>
        <taxon>unclassified sequences</taxon>
        <taxon>metagenomes</taxon>
        <taxon>ecological metagenomes</taxon>
    </lineage>
</organism>
<name>A0A0F9QTV9_9ZZZZ</name>
<reference evidence="1" key="1">
    <citation type="journal article" date="2015" name="Nature">
        <title>Complex archaea that bridge the gap between prokaryotes and eukaryotes.</title>
        <authorList>
            <person name="Spang A."/>
            <person name="Saw J.H."/>
            <person name="Jorgensen S.L."/>
            <person name="Zaremba-Niedzwiedzka K."/>
            <person name="Martijn J."/>
            <person name="Lind A.E."/>
            <person name="van Eijk R."/>
            <person name="Schleper C."/>
            <person name="Guy L."/>
            <person name="Ettema T.J."/>
        </authorList>
    </citation>
    <scope>NUCLEOTIDE SEQUENCE</scope>
</reference>
<protein>
    <submittedName>
        <fullName evidence="1">Uncharacterized protein</fullName>
    </submittedName>
</protein>
<comment type="caution">
    <text evidence="1">The sequence shown here is derived from an EMBL/GenBank/DDBJ whole genome shotgun (WGS) entry which is preliminary data.</text>
</comment>
<sequence length="71" mass="8158">MQELINDVINDLIDGRISKDEAKERVARIISACERNLYPLCLIPPITFPNQPLDTDPYRIWNDSGNTFLPD</sequence>